<evidence type="ECO:0000313" key="4">
    <source>
        <dbReference type="Proteomes" id="UP000324065"/>
    </source>
</evidence>
<gene>
    <name evidence="3" type="ORF">F1188_16555</name>
</gene>
<name>A0A5M6I808_9PROT</name>
<feature type="transmembrane region" description="Helical" evidence="1">
    <location>
        <begin position="69"/>
        <end position="87"/>
    </location>
</feature>
<keyword evidence="1" id="KW-0472">Membrane</keyword>
<organism evidence="3 4">
    <name type="scientific">Roseospira marina</name>
    <dbReference type="NCBI Taxonomy" id="140057"/>
    <lineage>
        <taxon>Bacteria</taxon>
        <taxon>Pseudomonadati</taxon>
        <taxon>Pseudomonadota</taxon>
        <taxon>Alphaproteobacteria</taxon>
        <taxon>Rhodospirillales</taxon>
        <taxon>Rhodospirillaceae</taxon>
        <taxon>Roseospira</taxon>
    </lineage>
</organism>
<comment type="caution">
    <text evidence="3">The sequence shown here is derived from an EMBL/GenBank/DDBJ whole genome shotgun (WGS) entry which is preliminary data.</text>
</comment>
<evidence type="ECO:0000259" key="2">
    <source>
        <dbReference type="Pfam" id="PF07331"/>
    </source>
</evidence>
<evidence type="ECO:0000313" key="3">
    <source>
        <dbReference type="EMBL" id="KAA5604303.1"/>
    </source>
</evidence>
<keyword evidence="1" id="KW-1133">Transmembrane helix</keyword>
<dbReference type="Proteomes" id="UP000324065">
    <property type="component" value="Unassembled WGS sequence"/>
</dbReference>
<feature type="transmembrane region" description="Helical" evidence="1">
    <location>
        <begin position="116"/>
        <end position="144"/>
    </location>
</feature>
<feature type="transmembrane region" description="Helical" evidence="1">
    <location>
        <begin position="38"/>
        <end position="57"/>
    </location>
</feature>
<proteinExistence type="predicted"/>
<dbReference type="Pfam" id="PF07331">
    <property type="entry name" value="TctB"/>
    <property type="match status" value="1"/>
</dbReference>
<keyword evidence="1" id="KW-0812">Transmembrane</keyword>
<accession>A0A5M6I808</accession>
<dbReference type="InterPro" id="IPR009936">
    <property type="entry name" value="DUF1468"/>
</dbReference>
<feature type="transmembrane region" description="Helical" evidence="1">
    <location>
        <begin position="156"/>
        <end position="177"/>
    </location>
</feature>
<feature type="domain" description="DUF1468" evidence="2">
    <location>
        <begin position="41"/>
        <end position="182"/>
    </location>
</feature>
<evidence type="ECO:0000256" key="1">
    <source>
        <dbReference type="SAM" id="Phobius"/>
    </source>
</evidence>
<sequence length="198" mass="19751">MARCDGLRGLYGGGGGGRAHADPPPGPMTVPGVRPERVAGGMAILAGGGMILAARTLAPLPHLPMGPGVAPTVIGVGLLVTGVLLLVRRGATAARDGAVRSASCPGSLPTSRRWGLFTLTLGLPLFVALTLETFGMAIGLGLVLAPLLAMQTRRPVWAVGLAVAVSALLVGLVHGGLGRPLPNGPLPRVSALLGPTGR</sequence>
<protein>
    <submittedName>
        <fullName evidence="3">Tripartite tricarboxylate transporter TctB family protein</fullName>
    </submittedName>
</protein>
<dbReference type="AlphaFoldDB" id="A0A5M6I808"/>
<reference evidence="3 4" key="1">
    <citation type="submission" date="2019-09" db="EMBL/GenBank/DDBJ databases">
        <title>Genome sequence of Roseospira marina, one of the more divergent members of the non-sulfur purple photosynthetic bacterial family, the Rhodospirillaceae.</title>
        <authorList>
            <person name="Meyer T."/>
            <person name="Kyndt J."/>
        </authorList>
    </citation>
    <scope>NUCLEOTIDE SEQUENCE [LARGE SCALE GENOMIC DNA]</scope>
    <source>
        <strain evidence="3 4">DSM 15113</strain>
    </source>
</reference>
<keyword evidence="4" id="KW-1185">Reference proteome</keyword>
<dbReference type="EMBL" id="VWPJ01000019">
    <property type="protein sequence ID" value="KAA5604303.1"/>
    <property type="molecule type" value="Genomic_DNA"/>
</dbReference>